<dbReference type="PANTHER" id="PTHR43031:SF17">
    <property type="entry name" value="SULFURTRANSFERASE YTWF-RELATED"/>
    <property type="match status" value="1"/>
</dbReference>
<dbReference type="SUPFAM" id="SSF52821">
    <property type="entry name" value="Rhodanese/Cell cycle control phosphatase"/>
    <property type="match status" value="1"/>
</dbReference>
<evidence type="ECO:0000259" key="1">
    <source>
        <dbReference type="PROSITE" id="PS50206"/>
    </source>
</evidence>
<reference evidence="2" key="2">
    <citation type="submission" date="2020-09" db="EMBL/GenBank/DDBJ databases">
        <authorList>
            <person name="Sun Q."/>
            <person name="Ohkuma M."/>
        </authorList>
    </citation>
    <scope>NUCLEOTIDE SEQUENCE</scope>
    <source>
        <strain evidence="2">JCM 19831</strain>
    </source>
</reference>
<evidence type="ECO:0000313" key="3">
    <source>
        <dbReference type="Proteomes" id="UP000642070"/>
    </source>
</evidence>
<proteinExistence type="predicted"/>
<name>A0A917T4Q3_9ACTN</name>
<dbReference type="InterPro" id="IPR050229">
    <property type="entry name" value="GlpE_sulfurtransferase"/>
</dbReference>
<dbReference type="SMART" id="SM00450">
    <property type="entry name" value="RHOD"/>
    <property type="match status" value="1"/>
</dbReference>
<dbReference type="PANTHER" id="PTHR43031">
    <property type="entry name" value="FAD-DEPENDENT OXIDOREDUCTASE"/>
    <property type="match status" value="1"/>
</dbReference>
<dbReference type="InterPro" id="IPR001763">
    <property type="entry name" value="Rhodanese-like_dom"/>
</dbReference>
<dbReference type="EMBL" id="BMPI01000004">
    <property type="protein sequence ID" value="GGM11039.1"/>
    <property type="molecule type" value="Genomic_DNA"/>
</dbReference>
<dbReference type="PROSITE" id="PS50206">
    <property type="entry name" value="RHODANESE_3"/>
    <property type="match status" value="1"/>
</dbReference>
<keyword evidence="3" id="KW-1185">Reference proteome</keyword>
<organism evidence="2 3">
    <name type="scientific">Dactylosporangium sucinum</name>
    <dbReference type="NCBI Taxonomy" id="1424081"/>
    <lineage>
        <taxon>Bacteria</taxon>
        <taxon>Bacillati</taxon>
        <taxon>Actinomycetota</taxon>
        <taxon>Actinomycetes</taxon>
        <taxon>Micromonosporales</taxon>
        <taxon>Micromonosporaceae</taxon>
        <taxon>Dactylosporangium</taxon>
    </lineage>
</organism>
<gene>
    <name evidence="2" type="ORF">GCM10007977_010180</name>
</gene>
<dbReference type="AlphaFoldDB" id="A0A917T4Q3"/>
<protein>
    <submittedName>
        <fullName evidence="2">Sulfurtransferase</fullName>
    </submittedName>
</protein>
<accession>A0A917T4Q3</accession>
<dbReference type="CDD" id="cd00158">
    <property type="entry name" value="RHOD"/>
    <property type="match status" value="1"/>
</dbReference>
<dbReference type="Pfam" id="PF00581">
    <property type="entry name" value="Rhodanese"/>
    <property type="match status" value="1"/>
</dbReference>
<sequence length="112" mass="11898">MFRGPSVPAISVADVKDGAYLLDVREDDEWVAGHAPGAVHMPMMQIPARIAEIPADRDVIVVCRVGGRSAQVVAFLQHNGLERTINLDGGMQHWAAAGRAMVSEDGGAPRVA</sequence>
<dbReference type="InterPro" id="IPR036873">
    <property type="entry name" value="Rhodanese-like_dom_sf"/>
</dbReference>
<dbReference type="Gene3D" id="3.40.250.10">
    <property type="entry name" value="Rhodanese-like domain"/>
    <property type="match status" value="1"/>
</dbReference>
<comment type="caution">
    <text evidence="2">The sequence shown here is derived from an EMBL/GenBank/DDBJ whole genome shotgun (WGS) entry which is preliminary data.</text>
</comment>
<feature type="domain" description="Rhodanese" evidence="1">
    <location>
        <begin position="15"/>
        <end position="103"/>
    </location>
</feature>
<evidence type="ECO:0000313" key="2">
    <source>
        <dbReference type="EMBL" id="GGM11039.1"/>
    </source>
</evidence>
<reference evidence="2" key="1">
    <citation type="journal article" date="2014" name="Int. J. Syst. Evol. Microbiol.">
        <title>Complete genome sequence of Corynebacterium casei LMG S-19264T (=DSM 44701T), isolated from a smear-ripened cheese.</title>
        <authorList>
            <consortium name="US DOE Joint Genome Institute (JGI-PGF)"/>
            <person name="Walter F."/>
            <person name="Albersmeier A."/>
            <person name="Kalinowski J."/>
            <person name="Ruckert C."/>
        </authorList>
    </citation>
    <scope>NUCLEOTIDE SEQUENCE</scope>
    <source>
        <strain evidence="2">JCM 19831</strain>
    </source>
</reference>
<dbReference type="RefSeq" id="WP_229834200.1">
    <property type="nucleotide sequence ID" value="NZ_BMPI01000004.1"/>
</dbReference>
<dbReference type="Proteomes" id="UP000642070">
    <property type="component" value="Unassembled WGS sequence"/>
</dbReference>